<feature type="compositionally biased region" description="Basic residues" evidence="1">
    <location>
        <begin position="147"/>
        <end position="157"/>
    </location>
</feature>
<reference evidence="2 3" key="1">
    <citation type="journal article" name="Sci. Rep.">
        <title>Genome-scale phylogenetic analyses confirm Olpidium as the closest living zoosporic fungus to the non-flagellated, terrestrial fungi.</title>
        <authorList>
            <person name="Chang Y."/>
            <person name="Rochon D."/>
            <person name="Sekimoto S."/>
            <person name="Wang Y."/>
            <person name="Chovatia M."/>
            <person name="Sandor L."/>
            <person name="Salamov A."/>
            <person name="Grigoriev I.V."/>
            <person name="Stajich J.E."/>
            <person name="Spatafora J.W."/>
        </authorList>
    </citation>
    <scope>NUCLEOTIDE SEQUENCE [LARGE SCALE GENOMIC DNA]</scope>
    <source>
        <strain evidence="2">S191</strain>
    </source>
</reference>
<dbReference type="AlphaFoldDB" id="A0A8H7ZSP6"/>
<feature type="region of interest" description="Disordered" evidence="1">
    <location>
        <begin position="140"/>
        <end position="164"/>
    </location>
</feature>
<proteinExistence type="predicted"/>
<gene>
    <name evidence="2" type="ORF">BJ554DRAFT_996</name>
</gene>
<organism evidence="2 3">
    <name type="scientific">Olpidium bornovanus</name>
    <dbReference type="NCBI Taxonomy" id="278681"/>
    <lineage>
        <taxon>Eukaryota</taxon>
        <taxon>Fungi</taxon>
        <taxon>Fungi incertae sedis</taxon>
        <taxon>Olpidiomycota</taxon>
        <taxon>Olpidiomycotina</taxon>
        <taxon>Olpidiomycetes</taxon>
        <taxon>Olpidiales</taxon>
        <taxon>Olpidiaceae</taxon>
        <taxon>Olpidium</taxon>
    </lineage>
</organism>
<dbReference type="Proteomes" id="UP000673691">
    <property type="component" value="Unassembled WGS sequence"/>
</dbReference>
<evidence type="ECO:0000313" key="2">
    <source>
        <dbReference type="EMBL" id="KAG5458729.1"/>
    </source>
</evidence>
<sequence length="164" mass="19082">QPRQLAYHAFYTPHPGPVGRPQPGLDQGHSAAGDIPLHYHLGVDGGVYIPEHLRRRHGHETKYYITRSRIRNVKRLFVSRRERRIYANAFRTQSRRRPSSLPAIPPPVARPPLYPPPPTSQPLPISVNNFDKISQELKEKQKEYMKAKKLSRMRRKLKTELNQE</sequence>
<comment type="caution">
    <text evidence="2">The sequence shown here is derived from an EMBL/GenBank/DDBJ whole genome shotgun (WGS) entry which is preliminary data.</text>
</comment>
<evidence type="ECO:0000256" key="1">
    <source>
        <dbReference type="SAM" id="MobiDB-lite"/>
    </source>
</evidence>
<feature type="region of interest" description="Disordered" evidence="1">
    <location>
        <begin position="88"/>
        <end position="127"/>
    </location>
</feature>
<dbReference type="EMBL" id="JAEFCI010008025">
    <property type="protein sequence ID" value="KAG5458729.1"/>
    <property type="molecule type" value="Genomic_DNA"/>
</dbReference>
<accession>A0A8H7ZSP6</accession>
<feature type="compositionally biased region" description="Pro residues" evidence="1">
    <location>
        <begin position="103"/>
        <end position="121"/>
    </location>
</feature>
<evidence type="ECO:0000313" key="3">
    <source>
        <dbReference type="Proteomes" id="UP000673691"/>
    </source>
</evidence>
<name>A0A8H7ZSP6_9FUNG</name>
<feature type="non-terminal residue" evidence="2">
    <location>
        <position position="1"/>
    </location>
</feature>
<keyword evidence="3" id="KW-1185">Reference proteome</keyword>
<protein>
    <submittedName>
        <fullName evidence="2">Uncharacterized protein</fullName>
    </submittedName>
</protein>